<dbReference type="PANTHER" id="PTHR44154">
    <property type="entry name" value="QUINONE OXIDOREDUCTASE"/>
    <property type="match status" value="1"/>
</dbReference>
<protein>
    <recommendedName>
        <fullName evidence="2">Alcohol dehydrogenase-like N-terminal domain-containing protein</fullName>
    </recommendedName>
</protein>
<dbReference type="AlphaFoldDB" id="A0A0F9KDG9"/>
<evidence type="ECO:0000259" key="2">
    <source>
        <dbReference type="Pfam" id="PF08240"/>
    </source>
</evidence>
<keyword evidence="1" id="KW-0521">NADP</keyword>
<evidence type="ECO:0000313" key="3">
    <source>
        <dbReference type="EMBL" id="KKM13375.1"/>
    </source>
</evidence>
<dbReference type="NCBIfam" id="TIGR04474">
    <property type="entry name" value="tcm_partner"/>
    <property type="match status" value="1"/>
</dbReference>
<dbReference type="Gene3D" id="3.90.180.10">
    <property type="entry name" value="Medium-chain alcohol dehydrogenases, catalytic domain"/>
    <property type="match status" value="1"/>
</dbReference>
<dbReference type="EMBL" id="LAZR01015393">
    <property type="protein sequence ID" value="KKM13375.1"/>
    <property type="molecule type" value="Genomic_DNA"/>
</dbReference>
<comment type="caution">
    <text evidence="3">The sequence shown here is derived from an EMBL/GenBank/DDBJ whole genome shotgun (WGS) entry which is preliminary data.</text>
</comment>
<dbReference type="InterPro" id="IPR013154">
    <property type="entry name" value="ADH-like_N"/>
</dbReference>
<reference evidence="3" key="1">
    <citation type="journal article" date="2015" name="Nature">
        <title>Complex archaea that bridge the gap between prokaryotes and eukaryotes.</title>
        <authorList>
            <person name="Spang A."/>
            <person name="Saw J.H."/>
            <person name="Jorgensen S.L."/>
            <person name="Zaremba-Niedzwiedzka K."/>
            <person name="Martijn J."/>
            <person name="Lind A.E."/>
            <person name="van Eijk R."/>
            <person name="Schleper C."/>
            <person name="Guy L."/>
            <person name="Ettema T.J."/>
        </authorList>
    </citation>
    <scope>NUCLEOTIDE SEQUENCE</scope>
</reference>
<organism evidence="3">
    <name type="scientific">marine sediment metagenome</name>
    <dbReference type="NCBI Taxonomy" id="412755"/>
    <lineage>
        <taxon>unclassified sequences</taxon>
        <taxon>metagenomes</taxon>
        <taxon>ecological metagenomes</taxon>
    </lineage>
</organism>
<dbReference type="Pfam" id="PF08240">
    <property type="entry name" value="ADH_N"/>
    <property type="match status" value="1"/>
</dbReference>
<dbReference type="SUPFAM" id="SSF50129">
    <property type="entry name" value="GroES-like"/>
    <property type="match status" value="1"/>
</dbReference>
<proteinExistence type="predicted"/>
<dbReference type="CDD" id="cd08267">
    <property type="entry name" value="MDR1"/>
    <property type="match status" value="1"/>
</dbReference>
<dbReference type="InterPro" id="IPR031009">
    <property type="entry name" value="Tcm_partner"/>
</dbReference>
<dbReference type="PANTHER" id="PTHR44154:SF1">
    <property type="entry name" value="QUINONE OXIDOREDUCTASE"/>
    <property type="match status" value="1"/>
</dbReference>
<sequence length="436" mass="49476">MVLSDSDDEKWKYSEHTKVKHEVFSKYIKAWSNILGTYHSLNIFDCFAGRGRYIDGSEGSPLKILQILINLKKNQGKPENAYCHFIEKNKDNHDNLCDEITNFKTQNTNLDWLEIKTYCDEFSNILDDIIRDNGDSISTGFFFIDPFGFSGISLELIKKILTYERTEVFITFMTRDVNRFLKSPPHQSSIQELFGCENVQEMLTQEPYFGLKREQAILSLYRNQLHEKTGVKYTFPFQVKADKNLQTVYYLIHCTNNPMGCELMKAIMYKSYGGPSELFLATLPTPSPKPDEVLIKVIAAEASKSDCEMRSFHLPVKWTWLPMRILLGIQKPKRPVLGMYFSGEVLAVGESVKRFNTGDQVFGSSQMKMGAYAEFLCLPETYTLLEKPENMSFEAAAAVPLGGLNALHYLNRAAIKPGEHVLINGAGGSIGTHAVQ</sequence>
<feature type="non-terminal residue" evidence="3">
    <location>
        <position position="436"/>
    </location>
</feature>
<dbReference type="InterPro" id="IPR051603">
    <property type="entry name" value="Zinc-ADH_QOR/CCCR"/>
</dbReference>
<feature type="domain" description="Alcohol dehydrogenase-like N-terminal" evidence="2">
    <location>
        <begin position="289"/>
        <end position="385"/>
    </location>
</feature>
<name>A0A0F9KDG9_9ZZZZ</name>
<evidence type="ECO:0000256" key="1">
    <source>
        <dbReference type="ARBA" id="ARBA00022857"/>
    </source>
</evidence>
<accession>A0A0F9KDG9</accession>
<gene>
    <name evidence="3" type="ORF">LCGC14_1716840</name>
</gene>
<dbReference type="InterPro" id="IPR011032">
    <property type="entry name" value="GroES-like_sf"/>
</dbReference>